<organism evidence="3 4">
    <name type="scientific">Paenibacillus albus</name>
    <dbReference type="NCBI Taxonomy" id="2495582"/>
    <lineage>
        <taxon>Bacteria</taxon>
        <taxon>Bacillati</taxon>
        <taxon>Bacillota</taxon>
        <taxon>Bacilli</taxon>
        <taxon>Bacillales</taxon>
        <taxon>Paenibacillaceae</taxon>
        <taxon>Paenibacillus</taxon>
    </lineage>
</organism>
<dbReference type="GO" id="GO:0000166">
    <property type="term" value="F:nucleotide binding"/>
    <property type="evidence" value="ECO:0007669"/>
    <property type="project" value="InterPro"/>
</dbReference>
<dbReference type="Proteomes" id="UP000272528">
    <property type="component" value="Chromosome"/>
</dbReference>
<sequence>MSERNMRIAGIGCGPMGALHYSMIGKIPGLELIALCDIDKNKLSQLADSLGVERKFTDITQMLDEIIPDAVAVIGPPALHILVAEACLERQIPFLCEKPISLTTEDALRLERLADKYGDCGQVGYTSRYSPAQRLAKNVSRSAEFGKISYVATTHLTCSNLGTTSFWGTATRAEGLIHAHGVHAIDLWRFLGGDPLTVSASVTGDRADSNDGFISVLAYVQTADGPHGIIHIKESASHNGDINSDIMGEYSRVCVEDNKNVRYERYGGRDGDWVRNAMANDVLGNGNDIVLPDQPIGYFMGHGLQSQTYEDYFRFEWIAFAQSIRSGKPFAPSVKEGCKTVYLTNAIIESIKKGGQPISVSYS</sequence>
<accession>A0A3Q8X8V3</accession>
<dbReference type="Pfam" id="PF22725">
    <property type="entry name" value="GFO_IDH_MocA_C3"/>
    <property type="match status" value="1"/>
</dbReference>
<dbReference type="Pfam" id="PF01408">
    <property type="entry name" value="GFO_IDH_MocA"/>
    <property type="match status" value="1"/>
</dbReference>
<keyword evidence="4" id="KW-1185">Reference proteome</keyword>
<reference evidence="4" key="1">
    <citation type="submission" date="2018-12" db="EMBL/GenBank/DDBJ databases">
        <title>Genome sequence of Peanibacillus sp.</title>
        <authorList>
            <person name="Subramani G."/>
            <person name="Srinivasan S."/>
            <person name="Kim M.K."/>
        </authorList>
    </citation>
    <scope>NUCLEOTIDE SEQUENCE [LARGE SCALE GENOMIC DNA]</scope>
    <source>
        <strain evidence="4">18JY67-1</strain>
    </source>
</reference>
<dbReference type="RefSeq" id="WP_126019398.1">
    <property type="nucleotide sequence ID" value="NZ_CP034437.1"/>
</dbReference>
<proteinExistence type="predicted"/>
<dbReference type="InterPro" id="IPR055170">
    <property type="entry name" value="GFO_IDH_MocA-like_dom"/>
</dbReference>
<feature type="domain" description="GFO/IDH/MocA-like oxidoreductase" evidence="2">
    <location>
        <begin position="135"/>
        <end position="249"/>
    </location>
</feature>
<protein>
    <submittedName>
        <fullName evidence="3">Gfo/Idh/MocA family oxidoreductase</fullName>
    </submittedName>
</protein>
<dbReference type="EMBL" id="CP034437">
    <property type="protein sequence ID" value="AZN43125.1"/>
    <property type="molecule type" value="Genomic_DNA"/>
</dbReference>
<dbReference type="InterPro" id="IPR000683">
    <property type="entry name" value="Gfo/Idh/MocA-like_OxRdtase_N"/>
</dbReference>
<gene>
    <name evidence="3" type="ORF">EJC50_28055</name>
</gene>
<dbReference type="Gene3D" id="3.30.360.10">
    <property type="entry name" value="Dihydrodipicolinate Reductase, domain 2"/>
    <property type="match status" value="1"/>
</dbReference>
<dbReference type="OrthoDB" id="9815825at2"/>
<dbReference type="InterPro" id="IPR036291">
    <property type="entry name" value="NAD(P)-bd_dom_sf"/>
</dbReference>
<dbReference type="KEGG" id="palb:EJC50_28055"/>
<evidence type="ECO:0000313" key="4">
    <source>
        <dbReference type="Proteomes" id="UP000272528"/>
    </source>
</evidence>
<dbReference type="Gene3D" id="3.40.50.720">
    <property type="entry name" value="NAD(P)-binding Rossmann-like Domain"/>
    <property type="match status" value="1"/>
</dbReference>
<evidence type="ECO:0000259" key="1">
    <source>
        <dbReference type="Pfam" id="PF01408"/>
    </source>
</evidence>
<dbReference type="InterPro" id="IPR052515">
    <property type="entry name" value="Gfo/Idh/MocA_Oxidoreductase"/>
</dbReference>
<dbReference type="PANTHER" id="PTHR43249">
    <property type="entry name" value="UDP-N-ACETYL-2-AMINO-2-DEOXY-D-GLUCURONATE OXIDASE"/>
    <property type="match status" value="1"/>
</dbReference>
<evidence type="ECO:0000259" key="2">
    <source>
        <dbReference type="Pfam" id="PF22725"/>
    </source>
</evidence>
<dbReference type="PANTHER" id="PTHR43249:SF1">
    <property type="entry name" value="D-GLUCOSIDE 3-DEHYDROGENASE"/>
    <property type="match status" value="1"/>
</dbReference>
<dbReference type="AlphaFoldDB" id="A0A3Q8X8V3"/>
<evidence type="ECO:0000313" key="3">
    <source>
        <dbReference type="EMBL" id="AZN43125.1"/>
    </source>
</evidence>
<feature type="domain" description="Gfo/Idh/MocA-like oxidoreductase N-terminal" evidence="1">
    <location>
        <begin position="7"/>
        <end position="125"/>
    </location>
</feature>
<dbReference type="SUPFAM" id="SSF51735">
    <property type="entry name" value="NAD(P)-binding Rossmann-fold domains"/>
    <property type="match status" value="1"/>
</dbReference>
<name>A0A3Q8X8V3_9BACL</name>
<dbReference type="SUPFAM" id="SSF55347">
    <property type="entry name" value="Glyceraldehyde-3-phosphate dehydrogenase-like, C-terminal domain"/>
    <property type="match status" value="1"/>
</dbReference>